<evidence type="ECO:0000256" key="5">
    <source>
        <dbReference type="ARBA" id="ARBA00023065"/>
    </source>
</evidence>
<keyword evidence="2 8" id="KW-0813">Transport</keyword>
<evidence type="ECO:0000256" key="10">
    <source>
        <dbReference type="SAM" id="Phobius"/>
    </source>
</evidence>
<reference evidence="12" key="1">
    <citation type="journal article" date="2013" name="Genetics">
        <title>The draft genome and transcriptome of Panagrellus redivivus are shaped by the harsh demands of a free-living lifestyle.</title>
        <authorList>
            <person name="Srinivasan J."/>
            <person name="Dillman A.R."/>
            <person name="Macchietto M.G."/>
            <person name="Heikkinen L."/>
            <person name="Lakso M."/>
            <person name="Fracchia K.M."/>
            <person name="Antoshechkin I."/>
            <person name="Mortazavi A."/>
            <person name="Wong G."/>
            <person name="Sternberg P.W."/>
        </authorList>
    </citation>
    <scope>NUCLEOTIDE SEQUENCE [LARGE SCALE GENOMIC DNA]</scope>
    <source>
        <strain evidence="12">MT8872</strain>
    </source>
</reference>
<dbReference type="InterPro" id="IPR013099">
    <property type="entry name" value="K_chnl_dom"/>
</dbReference>
<feature type="transmembrane region" description="Helical" evidence="10">
    <location>
        <begin position="405"/>
        <end position="429"/>
    </location>
</feature>
<feature type="compositionally biased region" description="Polar residues" evidence="9">
    <location>
        <begin position="76"/>
        <end position="87"/>
    </location>
</feature>
<organism evidence="12 13">
    <name type="scientific">Panagrellus redivivus</name>
    <name type="common">Microworm</name>
    <dbReference type="NCBI Taxonomy" id="6233"/>
    <lineage>
        <taxon>Eukaryota</taxon>
        <taxon>Metazoa</taxon>
        <taxon>Ecdysozoa</taxon>
        <taxon>Nematoda</taxon>
        <taxon>Chromadorea</taxon>
        <taxon>Rhabditida</taxon>
        <taxon>Tylenchina</taxon>
        <taxon>Panagrolaimomorpha</taxon>
        <taxon>Panagrolaimoidea</taxon>
        <taxon>Panagrolaimidae</taxon>
        <taxon>Panagrellus</taxon>
    </lineage>
</organism>
<dbReference type="GO" id="GO:0015271">
    <property type="term" value="F:outward rectifier potassium channel activity"/>
    <property type="evidence" value="ECO:0007669"/>
    <property type="project" value="TreeGrafter"/>
</dbReference>
<dbReference type="GO" id="GO:0030322">
    <property type="term" value="P:stabilization of membrane potential"/>
    <property type="evidence" value="ECO:0007669"/>
    <property type="project" value="TreeGrafter"/>
</dbReference>
<evidence type="ECO:0000259" key="11">
    <source>
        <dbReference type="Pfam" id="PF07885"/>
    </source>
</evidence>
<dbReference type="AlphaFoldDB" id="A0A7E4VTL6"/>
<dbReference type="Gene3D" id="1.10.287.70">
    <property type="match status" value="1"/>
</dbReference>
<dbReference type="GO" id="GO:0005886">
    <property type="term" value="C:plasma membrane"/>
    <property type="evidence" value="ECO:0007669"/>
    <property type="project" value="TreeGrafter"/>
</dbReference>
<feature type="transmembrane region" description="Helical" evidence="10">
    <location>
        <begin position="232"/>
        <end position="257"/>
    </location>
</feature>
<evidence type="ECO:0000256" key="8">
    <source>
        <dbReference type="RuleBase" id="RU003857"/>
    </source>
</evidence>
<dbReference type="PRINTS" id="PR01333">
    <property type="entry name" value="2POREKCHANEL"/>
</dbReference>
<dbReference type="WBParaSite" id="Pan_g3026.t1">
    <property type="protein sequence ID" value="Pan_g3026.t1"/>
    <property type="gene ID" value="Pan_g3026"/>
</dbReference>
<dbReference type="Pfam" id="PF07885">
    <property type="entry name" value="Ion_trans_2"/>
    <property type="match status" value="2"/>
</dbReference>
<dbReference type="PANTHER" id="PTHR11003">
    <property type="entry name" value="POTASSIUM CHANNEL, SUBFAMILY K"/>
    <property type="match status" value="1"/>
</dbReference>
<dbReference type="SUPFAM" id="SSF81324">
    <property type="entry name" value="Voltage-gated potassium channels"/>
    <property type="match status" value="2"/>
</dbReference>
<dbReference type="GO" id="GO:0022841">
    <property type="term" value="F:potassium ion leak channel activity"/>
    <property type="evidence" value="ECO:0007669"/>
    <property type="project" value="TreeGrafter"/>
</dbReference>
<evidence type="ECO:0000313" key="13">
    <source>
        <dbReference type="WBParaSite" id="Pan_g3026.t1"/>
    </source>
</evidence>
<evidence type="ECO:0000256" key="1">
    <source>
        <dbReference type="ARBA" id="ARBA00004141"/>
    </source>
</evidence>
<feature type="domain" description="Potassium channel" evidence="11">
    <location>
        <begin position="250"/>
        <end position="321"/>
    </location>
</feature>
<keyword evidence="6 10" id="KW-0472">Membrane</keyword>
<evidence type="ECO:0000256" key="2">
    <source>
        <dbReference type="ARBA" id="ARBA00022448"/>
    </source>
</evidence>
<comment type="similarity">
    <text evidence="8">Belongs to the two pore domain potassium channel (TC 1.A.1.8) family.</text>
</comment>
<keyword evidence="3 8" id="KW-0812">Transmembrane</keyword>
<keyword evidence="12" id="KW-1185">Reference proteome</keyword>
<protein>
    <submittedName>
        <fullName evidence="13">Ion channel</fullName>
    </submittedName>
</protein>
<feature type="region of interest" description="Disordered" evidence="9">
    <location>
        <begin position="115"/>
        <end position="153"/>
    </location>
</feature>
<sequence length="617" mass="67712">MPGGTASSLLRYTALSVAVSTLDPQQPTTSASVPTSPSDSSPLRPLLNGNGTPDRPSLPIRHGSPHQRARMEPSVPASNPTPISANPTRKVGHAVPNHPRFFVAPVASSELIKNNNTDAQPSTFTGNNCSLVGRKYTSGSSPRSLDESDPRTSLLRKTSLRHSCRLHHGCRSAPHINNIGSKHPTEAESGNSGSSEGDRVPWRHRWKLPYQIWKSNFMDEHGCHEKTFGSALFWSLIPHFFKISIAISCITIGAFMFQQFDAKMVDLPYQEMLLFAFTSVTTIGYGSIVPTSPSSIIFCLVYICLGVPTVFLVLSGFSDIVAEVYWTLMAAVRGKKTITAADPKVMPVIAAMGLLHGHALLGGVLFSWLMPELDFIDAYYLSFISITTIGYGDISPIPKSLPESLLIISYLAVGIIFLATFITSLTGVIRRIHYIGRNFRGAEYVEVYFGGSKFTIGELLEIVSNQFNVTPQQLRDVVYELDELINLSGSPDSIGGPANSNIETITGPLEEHLVLSPVSEREKESHSVPVSINTLNTRKNNYASRFNDEERQKLIQAVGVMCHLSESGNRSFRSTQPLLRQVTTRSASGYMTPHRTDTTDRMTPQLKRSISAYNSVR</sequence>
<reference evidence="13" key="2">
    <citation type="submission" date="2020-10" db="UniProtKB">
        <authorList>
            <consortium name="WormBaseParasite"/>
        </authorList>
    </citation>
    <scope>IDENTIFICATION</scope>
</reference>
<feature type="compositionally biased region" description="Low complexity" evidence="9">
    <location>
        <begin position="27"/>
        <end position="47"/>
    </location>
</feature>
<evidence type="ECO:0000313" key="12">
    <source>
        <dbReference type="Proteomes" id="UP000492821"/>
    </source>
</evidence>
<feature type="transmembrane region" description="Helical" evidence="10">
    <location>
        <begin position="269"/>
        <end position="289"/>
    </location>
</feature>
<name>A0A7E4VTL6_PANRE</name>
<accession>A0A7E4VTL6</accession>
<comment type="subcellular location">
    <subcellularLocation>
        <location evidence="1">Membrane</location>
        <topology evidence="1">Multi-pass membrane protein</topology>
    </subcellularLocation>
</comment>
<evidence type="ECO:0000256" key="6">
    <source>
        <dbReference type="ARBA" id="ARBA00023136"/>
    </source>
</evidence>
<dbReference type="InterPro" id="IPR003280">
    <property type="entry name" value="2pore_dom_K_chnl"/>
</dbReference>
<keyword evidence="7 8" id="KW-0407">Ion channel</keyword>
<evidence type="ECO:0000256" key="7">
    <source>
        <dbReference type="ARBA" id="ARBA00023303"/>
    </source>
</evidence>
<dbReference type="PANTHER" id="PTHR11003:SF334">
    <property type="entry name" value="FI03418P"/>
    <property type="match status" value="1"/>
</dbReference>
<feature type="region of interest" description="Disordered" evidence="9">
    <location>
        <begin position="175"/>
        <end position="198"/>
    </location>
</feature>
<feature type="transmembrane region" description="Helical" evidence="10">
    <location>
        <begin position="348"/>
        <end position="370"/>
    </location>
</feature>
<dbReference type="Proteomes" id="UP000492821">
    <property type="component" value="Unassembled WGS sequence"/>
</dbReference>
<evidence type="ECO:0000256" key="3">
    <source>
        <dbReference type="ARBA" id="ARBA00022692"/>
    </source>
</evidence>
<keyword evidence="5 8" id="KW-0406">Ion transport</keyword>
<feature type="region of interest" description="Disordered" evidence="9">
    <location>
        <begin position="21"/>
        <end position="95"/>
    </location>
</feature>
<proteinExistence type="inferred from homology"/>
<feature type="transmembrane region" description="Helical" evidence="10">
    <location>
        <begin position="295"/>
        <end position="328"/>
    </location>
</feature>
<feature type="domain" description="Potassium channel" evidence="11">
    <location>
        <begin position="361"/>
        <end position="429"/>
    </location>
</feature>
<evidence type="ECO:0000256" key="9">
    <source>
        <dbReference type="SAM" id="MobiDB-lite"/>
    </source>
</evidence>
<feature type="compositionally biased region" description="Polar residues" evidence="9">
    <location>
        <begin position="115"/>
        <end position="130"/>
    </location>
</feature>
<keyword evidence="4 10" id="KW-1133">Transmembrane helix</keyword>
<evidence type="ECO:0000256" key="4">
    <source>
        <dbReference type="ARBA" id="ARBA00022989"/>
    </source>
</evidence>